<evidence type="ECO:0000256" key="2">
    <source>
        <dbReference type="ARBA" id="ARBA00022723"/>
    </source>
</evidence>
<proteinExistence type="predicted"/>
<protein>
    <recommendedName>
        <fullName evidence="7">Arf-GAP domain-containing protein</fullName>
    </recommendedName>
</protein>
<feature type="compositionally biased region" description="Polar residues" evidence="6">
    <location>
        <begin position="325"/>
        <end position="335"/>
    </location>
</feature>
<evidence type="ECO:0000313" key="8">
    <source>
        <dbReference type="EMBL" id="KIO30924.1"/>
    </source>
</evidence>
<gene>
    <name evidence="8" type="ORF">M407DRAFT_144013</name>
</gene>
<dbReference type="SUPFAM" id="SSF57863">
    <property type="entry name" value="ArfGap/RecO-like zinc finger"/>
    <property type="match status" value="1"/>
</dbReference>
<organism evidence="8 9">
    <name type="scientific">Tulasnella calospora MUT 4182</name>
    <dbReference type="NCBI Taxonomy" id="1051891"/>
    <lineage>
        <taxon>Eukaryota</taxon>
        <taxon>Fungi</taxon>
        <taxon>Dikarya</taxon>
        <taxon>Basidiomycota</taxon>
        <taxon>Agaricomycotina</taxon>
        <taxon>Agaricomycetes</taxon>
        <taxon>Cantharellales</taxon>
        <taxon>Tulasnellaceae</taxon>
        <taxon>Tulasnella</taxon>
    </lineage>
</organism>
<dbReference type="PRINTS" id="PR00405">
    <property type="entry name" value="REVINTRACTNG"/>
</dbReference>
<evidence type="ECO:0000256" key="3">
    <source>
        <dbReference type="ARBA" id="ARBA00022771"/>
    </source>
</evidence>
<feature type="compositionally biased region" description="Polar residues" evidence="6">
    <location>
        <begin position="209"/>
        <end position="226"/>
    </location>
</feature>
<feature type="domain" description="Arf-GAP" evidence="7">
    <location>
        <begin position="8"/>
        <end position="125"/>
    </location>
</feature>
<evidence type="ECO:0000256" key="5">
    <source>
        <dbReference type="PROSITE-ProRule" id="PRU00288"/>
    </source>
</evidence>
<feature type="region of interest" description="Disordered" evidence="6">
    <location>
        <begin position="123"/>
        <end position="173"/>
    </location>
</feature>
<feature type="compositionally biased region" description="Low complexity" evidence="6">
    <location>
        <begin position="364"/>
        <end position="385"/>
    </location>
</feature>
<accession>A0A0C3QSG1</accession>
<dbReference type="EMBL" id="KN822967">
    <property type="protein sequence ID" value="KIO30924.1"/>
    <property type="molecule type" value="Genomic_DNA"/>
</dbReference>
<dbReference type="GO" id="GO:0030100">
    <property type="term" value="P:regulation of endocytosis"/>
    <property type="evidence" value="ECO:0007669"/>
    <property type="project" value="TreeGrafter"/>
</dbReference>
<dbReference type="GO" id="GO:0005096">
    <property type="term" value="F:GTPase activator activity"/>
    <property type="evidence" value="ECO:0007669"/>
    <property type="project" value="UniProtKB-KW"/>
</dbReference>
<feature type="region of interest" description="Disordered" evidence="6">
    <location>
        <begin position="324"/>
        <end position="396"/>
    </location>
</feature>
<dbReference type="PANTHER" id="PTHR46395:SF1">
    <property type="entry name" value="ADP-RIBOSYLATION FACTOR GTPASE-ACTIVATING PROTEIN 1"/>
    <property type="match status" value="1"/>
</dbReference>
<reference evidence="8 9" key="1">
    <citation type="submission" date="2014-04" db="EMBL/GenBank/DDBJ databases">
        <authorList>
            <consortium name="DOE Joint Genome Institute"/>
            <person name="Kuo A."/>
            <person name="Girlanda M."/>
            <person name="Perotto S."/>
            <person name="Kohler A."/>
            <person name="Nagy L.G."/>
            <person name="Floudas D."/>
            <person name="Copeland A."/>
            <person name="Barry K.W."/>
            <person name="Cichocki N."/>
            <person name="Veneault-Fourrey C."/>
            <person name="LaButti K."/>
            <person name="Lindquist E.A."/>
            <person name="Lipzen A."/>
            <person name="Lundell T."/>
            <person name="Morin E."/>
            <person name="Murat C."/>
            <person name="Sun H."/>
            <person name="Tunlid A."/>
            <person name="Henrissat B."/>
            <person name="Grigoriev I.V."/>
            <person name="Hibbett D.S."/>
            <person name="Martin F."/>
            <person name="Nordberg H.P."/>
            <person name="Cantor M.N."/>
            <person name="Hua S.X."/>
        </authorList>
    </citation>
    <scope>NUCLEOTIDE SEQUENCE [LARGE SCALE GENOMIC DNA]</scope>
    <source>
        <strain evidence="8 9">MUT 4182</strain>
    </source>
</reference>
<keyword evidence="3 5" id="KW-0863">Zinc-finger</keyword>
<dbReference type="SMART" id="SM00105">
    <property type="entry name" value="ArfGap"/>
    <property type="match status" value="1"/>
</dbReference>
<keyword evidence="9" id="KW-1185">Reference proteome</keyword>
<feature type="compositionally biased region" description="Acidic residues" evidence="6">
    <location>
        <begin position="164"/>
        <end position="173"/>
    </location>
</feature>
<evidence type="ECO:0000256" key="6">
    <source>
        <dbReference type="SAM" id="MobiDB-lite"/>
    </source>
</evidence>
<feature type="compositionally biased region" description="Acidic residues" evidence="6">
    <location>
        <begin position="387"/>
        <end position="396"/>
    </location>
</feature>
<keyword evidence="1" id="KW-0343">GTPase activation</keyword>
<feature type="region of interest" description="Disordered" evidence="6">
    <location>
        <begin position="186"/>
        <end position="226"/>
    </location>
</feature>
<dbReference type="InterPro" id="IPR038508">
    <property type="entry name" value="ArfGAP_dom_sf"/>
</dbReference>
<dbReference type="OrthoDB" id="983479at2759"/>
<reference evidence="9" key="2">
    <citation type="submission" date="2015-01" db="EMBL/GenBank/DDBJ databases">
        <title>Evolutionary Origins and Diversification of the Mycorrhizal Mutualists.</title>
        <authorList>
            <consortium name="DOE Joint Genome Institute"/>
            <consortium name="Mycorrhizal Genomics Consortium"/>
            <person name="Kohler A."/>
            <person name="Kuo A."/>
            <person name="Nagy L.G."/>
            <person name="Floudas D."/>
            <person name="Copeland A."/>
            <person name="Barry K.W."/>
            <person name="Cichocki N."/>
            <person name="Veneault-Fourrey C."/>
            <person name="LaButti K."/>
            <person name="Lindquist E.A."/>
            <person name="Lipzen A."/>
            <person name="Lundell T."/>
            <person name="Morin E."/>
            <person name="Murat C."/>
            <person name="Riley R."/>
            <person name="Ohm R."/>
            <person name="Sun H."/>
            <person name="Tunlid A."/>
            <person name="Henrissat B."/>
            <person name="Grigoriev I.V."/>
            <person name="Hibbett D.S."/>
            <person name="Martin F."/>
        </authorList>
    </citation>
    <scope>NUCLEOTIDE SEQUENCE [LARGE SCALE GENOMIC DNA]</scope>
    <source>
        <strain evidence="9">MUT 4182</strain>
    </source>
</reference>
<dbReference type="HOGENOM" id="CLU_044516_2_2_1"/>
<dbReference type="Gene3D" id="1.10.220.150">
    <property type="entry name" value="Arf GTPase activating protein"/>
    <property type="match status" value="1"/>
</dbReference>
<keyword evidence="4" id="KW-0862">Zinc</keyword>
<evidence type="ECO:0000313" key="9">
    <source>
        <dbReference type="Proteomes" id="UP000054248"/>
    </source>
</evidence>
<dbReference type="PROSITE" id="PS50115">
    <property type="entry name" value="ARFGAP"/>
    <property type="match status" value="1"/>
</dbReference>
<dbReference type="CDD" id="cd08830">
    <property type="entry name" value="ArfGap_ArfGap1"/>
    <property type="match status" value="1"/>
</dbReference>
<dbReference type="Pfam" id="PF01412">
    <property type="entry name" value="ArfGap"/>
    <property type="match status" value="1"/>
</dbReference>
<dbReference type="AlphaFoldDB" id="A0A0C3QSG1"/>
<feature type="compositionally biased region" description="Low complexity" evidence="6">
    <location>
        <begin position="147"/>
        <end position="160"/>
    </location>
</feature>
<dbReference type="InterPro" id="IPR001164">
    <property type="entry name" value="ArfGAP_dom"/>
</dbReference>
<dbReference type="GO" id="GO:0008270">
    <property type="term" value="F:zinc ion binding"/>
    <property type="evidence" value="ECO:0007669"/>
    <property type="project" value="UniProtKB-KW"/>
</dbReference>
<dbReference type="GO" id="GO:0032012">
    <property type="term" value="P:regulation of ARF protein signal transduction"/>
    <property type="evidence" value="ECO:0007669"/>
    <property type="project" value="TreeGrafter"/>
</dbReference>
<dbReference type="PANTHER" id="PTHR46395">
    <property type="entry name" value="ADP-RIBOSYLATION FACTOR GTPASE-ACTIVATING PROTEIN 1"/>
    <property type="match status" value="1"/>
</dbReference>
<keyword evidence="2" id="KW-0479">Metal-binding</keyword>
<evidence type="ECO:0000259" key="7">
    <source>
        <dbReference type="PROSITE" id="PS50115"/>
    </source>
</evidence>
<dbReference type="Proteomes" id="UP000054248">
    <property type="component" value="Unassembled WGS sequence"/>
</dbReference>
<dbReference type="STRING" id="1051891.A0A0C3QSG1"/>
<dbReference type="GO" id="GO:0000139">
    <property type="term" value="C:Golgi membrane"/>
    <property type="evidence" value="ECO:0007669"/>
    <property type="project" value="TreeGrafter"/>
</dbReference>
<evidence type="ECO:0000256" key="4">
    <source>
        <dbReference type="ARBA" id="ARBA00022833"/>
    </source>
</evidence>
<dbReference type="InterPro" id="IPR037278">
    <property type="entry name" value="ARFGAP/RecO"/>
</dbReference>
<evidence type="ECO:0000256" key="1">
    <source>
        <dbReference type="ARBA" id="ARBA00022468"/>
    </source>
</evidence>
<name>A0A0C3QSG1_9AGAM</name>
<sequence length="396" mass="42536">MTEAYAKQELLELMRREDLGNKDCCDCGAPNPQWASLSYAVFVCLTCAGVHRSFAFVRSLTMDTWKEDQLRKMRLGGNLPFKAFMKAYPPEGGYIHGMPPSELYHTWAASQYREKLTAEVDDVAWSPSSPPPAASAEASGQRKSRASKPISSSQSSSTRRQPTDDDPVPGDDDEKAAKEAYFASLGQANATRPAGLPPSQGGKYEGFGSTPTPESTSQHPSYGLSSANAPTLEELQRDPLKALSKGWGLFAAMAAGAGKAVNENLIQPGMEKAMDPTLRATAAGYVSQASKKATEVAAGANDWGKNQFGVDVAGKARETFMGPSTRGTYATVESHSGNDLDRYNDDDDEDFFERELAASKSDQPPKATQPASATATASGSKKPTAQDNDDDDWKDF</sequence>